<reference evidence="14" key="1">
    <citation type="submission" date="2023-07" db="EMBL/GenBank/DDBJ databases">
        <title>Black Yeasts Isolated from many extreme environments.</title>
        <authorList>
            <person name="Coleine C."/>
            <person name="Stajich J.E."/>
            <person name="Selbmann L."/>
        </authorList>
    </citation>
    <scope>NUCLEOTIDE SEQUENCE</scope>
    <source>
        <strain evidence="14">CCFEE 5485</strain>
    </source>
</reference>
<organism evidence="14 15">
    <name type="scientific">Recurvomyces mirabilis</name>
    <dbReference type="NCBI Taxonomy" id="574656"/>
    <lineage>
        <taxon>Eukaryota</taxon>
        <taxon>Fungi</taxon>
        <taxon>Dikarya</taxon>
        <taxon>Ascomycota</taxon>
        <taxon>Pezizomycotina</taxon>
        <taxon>Dothideomycetes</taxon>
        <taxon>Dothideomycetidae</taxon>
        <taxon>Mycosphaerellales</taxon>
        <taxon>Teratosphaeriaceae</taxon>
        <taxon>Recurvomyces</taxon>
    </lineage>
</organism>
<protein>
    <recommendedName>
        <fullName evidence="12">Mannosyltransferase</fullName>
        <ecNumber evidence="12">2.4.1.-</ecNumber>
    </recommendedName>
</protein>
<dbReference type="EMBL" id="JAUTXT010000038">
    <property type="protein sequence ID" value="KAK3671904.1"/>
    <property type="molecule type" value="Genomic_DNA"/>
</dbReference>
<dbReference type="PANTHER" id="PTHR22760">
    <property type="entry name" value="GLYCOSYLTRANSFERASE"/>
    <property type="match status" value="1"/>
</dbReference>
<feature type="transmembrane region" description="Helical" evidence="12">
    <location>
        <begin position="336"/>
        <end position="354"/>
    </location>
</feature>
<evidence type="ECO:0000256" key="9">
    <source>
        <dbReference type="ARBA" id="ARBA00022989"/>
    </source>
</evidence>
<evidence type="ECO:0000256" key="13">
    <source>
        <dbReference type="SAM" id="MobiDB-lite"/>
    </source>
</evidence>
<keyword evidence="6" id="KW-0808">Transferase</keyword>
<gene>
    <name evidence="14" type="primary">GPI10</name>
    <name evidence="14" type="ORF">LTR78_008270</name>
</gene>
<feature type="transmembrane region" description="Helical" evidence="12">
    <location>
        <begin position="403"/>
        <end position="419"/>
    </location>
</feature>
<keyword evidence="7 12" id="KW-0812">Transmembrane</keyword>
<keyword evidence="4" id="KW-0337">GPI-anchor biosynthesis</keyword>
<keyword evidence="5 12" id="KW-0328">Glycosyltransferase</keyword>
<feature type="transmembrane region" description="Helical" evidence="12">
    <location>
        <begin position="265"/>
        <end position="294"/>
    </location>
</feature>
<keyword evidence="8 12" id="KW-0256">Endoplasmic reticulum</keyword>
<dbReference type="PANTHER" id="PTHR22760:SF4">
    <property type="entry name" value="GPI MANNOSYLTRANSFERASE 3"/>
    <property type="match status" value="1"/>
</dbReference>
<dbReference type="GO" id="GO:0000026">
    <property type="term" value="F:alpha-1,2-mannosyltransferase activity"/>
    <property type="evidence" value="ECO:0007669"/>
    <property type="project" value="TreeGrafter"/>
</dbReference>
<keyword evidence="15" id="KW-1185">Reference proteome</keyword>
<comment type="caution">
    <text evidence="14">The sequence shown here is derived from an EMBL/GenBank/DDBJ whole genome shotgun (WGS) entry which is preliminary data.</text>
</comment>
<dbReference type="InterPro" id="IPR005599">
    <property type="entry name" value="GPI_mannosylTrfase"/>
</dbReference>
<proteinExistence type="inferred from homology"/>
<evidence type="ECO:0000256" key="8">
    <source>
        <dbReference type="ARBA" id="ARBA00022824"/>
    </source>
</evidence>
<feature type="transmembrane region" description="Helical" evidence="12">
    <location>
        <begin position="306"/>
        <end position="324"/>
    </location>
</feature>
<comment type="similarity">
    <text evidence="3">Belongs to the glycosyltransferase 22 family. PIGB subfamily.</text>
</comment>
<feature type="region of interest" description="Disordered" evidence="13">
    <location>
        <begin position="233"/>
        <end position="254"/>
    </location>
</feature>
<dbReference type="GeneID" id="89962005"/>
<evidence type="ECO:0000256" key="4">
    <source>
        <dbReference type="ARBA" id="ARBA00022502"/>
    </source>
</evidence>
<dbReference type="Pfam" id="PF03901">
    <property type="entry name" value="Glyco_transf_22"/>
    <property type="match status" value="1"/>
</dbReference>
<feature type="transmembrane region" description="Helical" evidence="12">
    <location>
        <begin position="458"/>
        <end position="476"/>
    </location>
</feature>
<dbReference type="EC" id="2.4.1.-" evidence="12"/>
<evidence type="ECO:0000256" key="11">
    <source>
        <dbReference type="ARBA" id="ARBA00024708"/>
    </source>
</evidence>
<evidence type="ECO:0000256" key="1">
    <source>
        <dbReference type="ARBA" id="ARBA00004477"/>
    </source>
</evidence>
<evidence type="ECO:0000256" key="5">
    <source>
        <dbReference type="ARBA" id="ARBA00022676"/>
    </source>
</evidence>
<evidence type="ECO:0000256" key="12">
    <source>
        <dbReference type="RuleBase" id="RU363075"/>
    </source>
</evidence>
<feature type="region of interest" description="Disordered" evidence="13">
    <location>
        <begin position="1"/>
        <end position="23"/>
    </location>
</feature>
<comment type="pathway">
    <text evidence="2">Glycolipid biosynthesis; glycosylphosphatidylinositol-anchor biosynthesis.</text>
</comment>
<keyword evidence="9 12" id="KW-1133">Transmembrane helix</keyword>
<dbReference type="AlphaFoldDB" id="A0AAE0TQI9"/>
<dbReference type="RefSeq" id="XP_064694790.1">
    <property type="nucleotide sequence ID" value="XM_064837467.1"/>
</dbReference>
<dbReference type="GO" id="GO:0005789">
    <property type="term" value="C:endoplasmic reticulum membrane"/>
    <property type="evidence" value="ECO:0007669"/>
    <property type="project" value="UniProtKB-SubCell"/>
</dbReference>
<sequence>MANVDRNARRAVTRPRSPQAAVHSAPRQAQVSLYVFLSLLAIRVVNVFVVQTFFQPDEYFQSLEPAWQLAFGPDSGAWITWEWREGLRSSIHPMLFAAVYRFADQIANILKTAPDSRAQILIVAPRIAQAVIAAIGDFYTWRIGCEAYGPQHTAAYATLALTVLSPWQFFFSTRTFSNSLETTLTAAALYLWPWYWSLRMERSSNAATQSVAPRKAADLDTKEMVDQFKSFLEGSDPISKGKTESTANQSRSNAKEAVLDAPDNLYYALATAAVACTLRPTNIVIWATIAGIIVYRYGSFDRAIKLATAILICGTGVLAVSIGMDRSFYGKWVVPPVNFLYFNIVYAVAGFYGINRIDYYFSEGLPLLLTTALPFAVVGIWTSLRPGKDLPSFQGYNERQTRFVLSVTVLATVITMTMIGHKEMRFIYPLLPSLHVLAAKPMANFFRNITTDKVRLGILLLMLTTNIYIAAYTTLVHKRGALDVMHYLRHRQEDRLHPIHYGYADQIHPISSSNITVGFLMPCHSTPWRSHFVHPQIQAWALTCEPPLHLSLEERRDYQDEADVFYNHPGSWIDDNLKDRSLILPSWERKKLQGQTGKNAVRRGDEERRAWPEYLVFFEHLEPVMSMVLEDTVYEECWRGFNTHWHDDSRRRGDVIVWCVKDLHRESFARANYGI</sequence>
<evidence type="ECO:0000256" key="10">
    <source>
        <dbReference type="ARBA" id="ARBA00023136"/>
    </source>
</evidence>
<evidence type="ECO:0000313" key="14">
    <source>
        <dbReference type="EMBL" id="KAK3671904.1"/>
    </source>
</evidence>
<dbReference type="GO" id="GO:0006506">
    <property type="term" value="P:GPI anchor biosynthetic process"/>
    <property type="evidence" value="ECO:0007669"/>
    <property type="project" value="UniProtKB-KW"/>
</dbReference>
<comment type="subcellular location">
    <subcellularLocation>
        <location evidence="1 12">Endoplasmic reticulum membrane</location>
        <topology evidence="1 12">Multi-pass membrane protein</topology>
    </subcellularLocation>
</comment>
<comment type="function">
    <text evidence="11">Mannosyltransferase involved in glycosylphosphatidylinositol-anchor biosynthesis. Transfers the third mannose to Man2-GlcN-acyl-PI during GPI precursor assembly.</text>
</comment>
<name>A0AAE0TQI9_9PEZI</name>
<feature type="transmembrane region" description="Helical" evidence="12">
    <location>
        <begin position="366"/>
        <end position="383"/>
    </location>
</feature>
<feature type="transmembrane region" description="Helical" evidence="12">
    <location>
        <begin position="33"/>
        <end position="54"/>
    </location>
</feature>
<keyword evidence="10 12" id="KW-0472">Membrane</keyword>
<dbReference type="Proteomes" id="UP001274830">
    <property type="component" value="Unassembled WGS sequence"/>
</dbReference>
<evidence type="ECO:0000256" key="7">
    <source>
        <dbReference type="ARBA" id="ARBA00022692"/>
    </source>
</evidence>
<accession>A0AAE0TQI9</accession>
<evidence type="ECO:0000256" key="2">
    <source>
        <dbReference type="ARBA" id="ARBA00004687"/>
    </source>
</evidence>
<evidence type="ECO:0000256" key="3">
    <source>
        <dbReference type="ARBA" id="ARBA00006065"/>
    </source>
</evidence>
<evidence type="ECO:0000313" key="15">
    <source>
        <dbReference type="Proteomes" id="UP001274830"/>
    </source>
</evidence>
<evidence type="ECO:0000256" key="6">
    <source>
        <dbReference type="ARBA" id="ARBA00022679"/>
    </source>
</evidence>